<dbReference type="InterPro" id="IPR036388">
    <property type="entry name" value="WH-like_DNA-bd_sf"/>
</dbReference>
<evidence type="ECO:0000313" key="7">
    <source>
        <dbReference type="Proteomes" id="UP001595957"/>
    </source>
</evidence>
<keyword evidence="1" id="KW-0805">Transcription regulation</keyword>
<organism evidence="6 7">
    <name type="scientific">Sphingobium tyrosinilyticum</name>
    <dbReference type="NCBI Taxonomy" id="2715436"/>
    <lineage>
        <taxon>Bacteria</taxon>
        <taxon>Pseudomonadati</taxon>
        <taxon>Pseudomonadota</taxon>
        <taxon>Alphaproteobacteria</taxon>
        <taxon>Sphingomonadales</taxon>
        <taxon>Sphingomonadaceae</taxon>
        <taxon>Sphingobium</taxon>
    </lineage>
</organism>
<reference evidence="7" key="1">
    <citation type="journal article" date="2019" name="Int. J. Syst. Evol. Microbiol.">
        <title>The Global Catalogue of Microorganisms (GCM) 10K type strain sequencing project: providing services to taxonomists for standard genome sequencing and annotation.</title>
        <authorList>
            <consortium name="The Broad Institute Genomics Platform"/>
            <consortium name="The Broad Institute Genome Sequencing Center for Infectious Disease"/>
            <person name="Wu L."/>
            <person name="Ma J."/>
        </authorList>
    </citation>
    <scope>NUCLEOTIDE SEQUENCE [LARGE SCALE GENOMIC DNA]</scope>
    <source>
        <strain evidence="7">NBRC 103632</strain>
    </source>
</reference>
<keyword evidence="2" id="KW-0238">DNA-binding</keyword>
<gene>
    <name evidence="6" type="ORF">ACFO3E_16235</name>
</gene>
<evidence type="ECO:0000313" key="6">
    <source>
        <dbReference type="EMBL" id="MFC4595709.1"/>
    </source>
</evidence>
<evidence type="ECO:0000259" key="4">
    <source>
        <dbReference type="PROSITE" id="PS51077"/>
    </source>
</evidence>
<dbReference type="Gene3D" id="1.10.10.10">
    <property type="entry name" value="Winged helix-like DNA-binding domain superfamily/Winged helix DNA-binding domain"/>
    <property type="match status" value="1"/>
</dbReference>
<dbReference type="Pfam" id="PF09339">
    <property type="entry name" value="HTH_IclR"/>
    <property type="match status" value="1"/>
</dbReference>
<proteinExistence type="predicted"/>
<dbReference type="EMBL" id="JBHSFZ010000058">
    <property type="protein sequence ID" value="MFC4595709.1"/>
    <property type="molecule type" value="Genomic_DNA"/>
</dbReference>
<dbReference type="SUPFAM" id="SSF55781">
    <property type="entry name" value="GAF domain-like"/>
    <property type="match status" value="1"/>
</dbReference>
<dbReference type="PROSITE" id="PS51077">
    <property type="entry name" value="HTH_ICLR"/>
    <property type="match status" value="1"/>
</dbReference>
<dbReference type="InterPro" id="IPR014757">
    <property type="entry name" value="Tscrpt_reg_IclR_C"/>
</dbReference>
<dbReference type="PANTHER" id="PTHR30136">
    <property type="entry name" value="HELIX-TURN-HELIX TRANSCRIPTIONAL REGULATOR, ICLR FAMILY"/>
    <property type="match status" value="1"/>
</dbReference>
<dbReference type="PANTHER" id="PTHR30136:SF35">
    <property type="entry name" value="HTH-TYPE TRANSCRIPTIONAL REGULATOR RV1719"/>
    <property type="match status" value="1"/>
</dbReference>
<comment type="caution">
    <text evidence="6">The sequence shown here is derived from an EMBL/GenBank/DDBJ whole genome shotgun (WGS) entry which is preliminary data.</text>
</comment>
<dbReference type="SUPFAM" id="SSF46785">
    <property type="entry name" value="Winged helix' DNA-binding domain"/>
    <property type="match status" value="1"/>
</dbReference>
<dbReference type="InterPro" id="IPR050707">
    <property type="entry name" value="HTH_MetabolicPath_Reg"/>
</dbReference>
<protein>
    <submittedName>
        <fullName evidence="6">IclR family transcriptional regulator</fullName>
    </submittedName>
</protein>
<dbReference type="Pfam" id="PF01614">
    <property type="entry name" value="IclR_C"/>
    <property type="match status" value="1"/>
</dbReference>
<dbReference type="InterPro" id="IPR005471">
    <property type="entry name" value="Tscrpt_reg_IclR_N"/>
</dbReference>
<keyword evidence="7" id="KW-1185">Reference proteome</keyword>
<dbReference type="Gene3D" id="3.30.450.40">
    <property type="match status" value="1"/>
</dbReference>
<dbReference type="InterPro" id="IPR036390">
    <property type="entry name" value="WH_DNA-bd_sf"/>
</dbReference>
<feature type="domain" description="IclR-ED" evidence="5">
    <location>
        <begin position="96"/>
        <end position="270"/>
    </location>
</feature>
<keyword evidence="3" id="KW-0804">Transcription</keyword>
<evidence type="ECO:0000256" key="2">
    <source>
        <dbReference type="ARBA" id="ARBA00023125"/>
    </source>
</evidence>
<feature type="domain" description="HTH iclR-type" evidence="4">
    <location>
        <begin position="33"/>
        <end position="95"/>
    </location>
</feature>
<dbReference type="SMART" id="SM00346">
    <property type="entry name" value="HTH_ICLR"/>
    <property type="match status" value="1"/>
</dbReference>
<name>A0ABV9F6T2_9SPHN</name>
<evidence type="ECO:0000259" key="5">
    <source>
        <dbReference type="PROSITE" id="PS51078"/>
    </source>
</evidence>
<dbReference type="InterPro" id="IPR029016">
    <property type="entry name" value="GAF-like_dom_sf"/>
</dbReference>
<sequence>MKLVSHNISSPRRSKALPLTARMRKPYEQRSVSRSAARALDLLEYMAREQRPLRAKEIAGALGMHGSTALQMLKTLVDAGHLVFDASAKTYVPSHRLVDFGLWVADGYFGDGRVAALLQKLSDRSGEYVALFTQNDVWMQIIDARVPAEVEVPVEIGTRMPLFGSASGAALLAAWEDSEIARWMDRARLPRGDWDDMRAGIALVRHEGYAFGGVSEGNDARGFAMLLPRSPLGPSLVVGLGGSSDRLESDRAEIVALMRATIWEAWNGAG</sequence>
<accession>A0ABV9F6T2</accession>
<dbReference type="Proteomes" id="UP001595957">
    <property type="component" value="Unassembled WGS sequence"/>
</dbReference>
<dbReference type="PROSITE" id="PS51078">
    <property type="entry name" value="ICLR_ED"/>
    <property type="match status" value="1"/>
</dbReference>
<evidence type="ECO:0000256" key="1">
    <source>
        <dbReference type="ARBA" id="ARBA00023015"/>
    </source>
</evidence>
<evidence type="ECO:0000256" key="3">
    <source>
        <dbReference type="ARBA" id="ARBA00023163"/>
    </source>
</evidence>
<dbReference type="RefSeq" id="WP_380806229.1">
    <property type="nucleotide sequence ID" value="NZ_JBHSFZ010000058.1"/>
</dbReference>